<dbReference type="InterPro" id="IPR047659">
    <property type="entry name" value="T7SS_assoc"/>
</dbReference>
<evidence type="ECO:0000313" key="3">
    <source>
        <dbReference type="Proteomes" id="UP001432014"/>
    </source>
</evidence>
<organism evidence="2 3">
    <name type="scientific">Kitasatospora herbaricolor</name>
    <dbReference type="NCBI Taxonomy" id="68217"/>
    <lineage>
        <taxon>Bacteria</taxon>
        <taxon>Bacillati</taxon>
        <taxon>Actinomycetota</taxon>
        <taxon>Actinomycetes</taxon>
        <taxon>Kitasatosporales</taxon>
        <taxon>Streptomycetaceae</taxon>
        <taxon>Kitasatospora</taxon>
    </lineage>
</organism>
<dbReference type="InterPro" id="IPR009839">
    <property type="entry name" value="SseB_N"/>
</dbReference>
<dbReference type="RefSeq" id="WP_329501022.1">
    <property type="nucleotide sequence ID" value="NZ_CP108460.1"/>
</dbReference>
<keyword evidence="3" id="KW-1185">Reference proteome</keyword>
<dbReference type="NCBIfam" id="NF033532">
    <property type="entry name" value="lone7para_assoc"/>
    <property type="match status" value="1"/>
</dbReference>
<dbReference type="Proteomes" id="UP001432014">
    <property type="component" value="Chromosome"/>
</dbReference>
<proteinExistence type="predicted"/>
<feature type="domain" description="SseB protein N-terminal" evidence="1">
    <location>
        <begin position="86"/>
        <end position="185"/>
    </location>
</feature>
<protein>
    <submittedName>
        <fullName evidence="2">Type VII secretion system-associated protein</fullName>
    </submittedName>
</protein>
<accession>A0ABZ1W0T6</accession>
<reference evidence="2 3" key="1">
    <citation type="submission" date="2022-10" db="EMBL/GenBank/DDBJ databases">
        <title>The complete genomes of actinobacterial strains from the NBC collection.</title>
        <authorList>
            <person name="Joergensen T.S."/>
            <person name="Alvarez Arevalo M."/>
            <person name="Sterndorff E.B."/>
            <person name="Faurdal D."/>
            <person name="Vuksanovic O."/>
            <person name="Mourched A.-S."/>
            <person name="Charusanti P."/>
            <person name="Shaw S."/>
            <person name="Blin K."/>
            <person name="Weber T."/>
        </authorList>
    </citation>
    <scope>NUCLEOTIDE SEQUENCE [LARGE SCALE GENOMIC DNA]</scope>
    <source>
        <strain evidence="2 3">NBC_01247</strain>
    </source>
</reference>
<evidence type="ECO:0000259" key="1">
    <source>
        <dbReference type="Pfam" id="PF07179"/>
    </source>
</evidence>
<name>A0ABZ1W0T6_9ACTN</name>
<evidence type="ECO:0000313" key="2">
    <source>
        <dbReference type="EMBL" id="WUS54431.1"/>
    </source>
</evidence>
<sequence length="207" mass="21519">MTEVTEVSEMSEVPPHIRAAARAAPGQWIGLVDPTWAGEGPPPAWAVIGRWRADEGGGVEEFAANEEYRESPLALDWPAPSDPVDAAVQSCATGYGPPEAVYRALASAQIAVPLDGGDGVGGIDLPDGETVAVVFTARSWLTAAGGPDHALLGAADLLEWLPPGCRLVLNPGAPVVMRLEPALLREALDARPGGPGLPLRPFDRAGR</sequence>
<dbReference type="EMBL" id="CP108482">
    <property type="protein sequence ID" value="WUS54431.1"/>
    <property type="molecule type" value="Genomic_DNA"/>
</dbReference>
<gene>
    <name evidence="2" type="ORF">OG469_02245</name>
</gene>
<dbReference type="Pfam" id="PF07179">
    <property type="entry name" value="SseB"/>
    <property type="match status" value="1"/>
</dbReference>